<keyword evidence="3" id="KW-1185">Reference proteome</keyword>
<feature type="transmembrane region" description="Helical" evidence="1">
    <location>
        <begin position="47"/>
        <end position="64"/>
    </location>
</feature>
<name>A0A0X1KL70_9EURY</name>
<keyword evidence="1" id="KW-1133">Transmembrane helix</keyword>
<reference evidence="2 3" key="1">
    <citation type="submission" date="2014-01" db="EMBL/GenBank/DDBJ databases">
        <title>Genome sequencing of Thermococcus guaymasensis.</title>
        <authorList>
            <person name="Zhang X."/>
            <person name="Alvare G."/>
            <person name="Fristensky B."/>
            <person name="Chen L."/>
            <person name="Suen T."/>
            <person name="Chen Q."/>
            <person name="Ma K."/>
        </authorList>
    </citation>
    <scope>NUCLEOTIDE SEQUENCE [LARGE SCALE GENOMIC DNA]</scope>
    <source>
        <strain evidence="2 3">DSM 11113</strain>
    </source>
</reference>
<dbReference type="AlphaFoldDB" id="A0A0X1KL70"/>
<keyword evidence="1" id="KW-0472">Membrane</keyword>
<organism evidence="2 3">
    <name type="scientific">Thermococcus guaymasensis DSM 11113</name>
    <dbReference type="NCBI Taxonomy" id="1432656"/>
    <lineage>
        <taxon>Archaea</taxon>
        <taxon>Methanobacteriati</taxon>
        <taxon>Methanobacteriota</taxon>
        <taxon>Thermococci</taxon>
        <taxon>Thermococcales</taxon>
        <taxon>Thermococcaceae</taxon>
        <taxon>Thermococcus</taxon>
    </lineage>
</organism>
<protein>
    <submittedName>
        <fullName evidence="2">Uncharacterized protein</fullName>
    </submittedName>
</protein>
<dbReference type="EMBL" id="CP007140">
    <property type="protein sequence ID" value="AJC72021.1"/>
    <property type="molecule type" value="Genomic_DNA"/>
</dbReference>
<dbReference type="RefSeq" id="WP_062372312.1">
    <property type="nucleotide sequence ID" value="NZ_CP007140.1"/>
</dbReference>
<dbReference type="Proteomes" id="UP000062043">
    <property type="component" value="Chromosome"/>
</dbReference>
<gene>
    <name evidence="2" type="ORF">X802_07500</name>
</gene>
<dbReference type="PATRIC" id="fig|1432656.3.peg.1458"/>
<evidence type="ECO:0000313" key="2">
    <source>
        <dbReference type="EMBL" id="AJC72021.1"/>
    </source>
</evidence>
<evidence type="ECO:0000256" key="1">
    <source>
        <dbReference type="SAM" id="Phobius"/>
    </source>
</evidence>
<dbReference type="STRING" id="1432656.X802_07500"/>
<accession>A0A0X1KL70</accession>
<feature type="transmembrane region" description="Helical" evidence="1">
    <location>
        <begin position="20"/>
        <end position="41"/>
    </location>
</feature>
<dbReference type="KEGG" id="tgy:X802_07500"/>
<sequence length="78" mass="9066">MPRGMGRGYGRRFNGPYPGYRFSPFGSFYGLIDIILLILMIYVLFKLFLVGSVYVVALVILWIIRRALRPSWGFFGPW</sequence>
<proteinExistence type="predicted"/>
<evidence type="ECO:0000313" key="3">
    <source>
        <dbReference type="Proteomes" id="UP000062043"/>
    </source>
</evidence>
<dbReference type="GeneID" id="27135499"/>
<keyword evidence="1" id="KW-0812">Transmembrane</keyword>